<dbReference type="InterPro" id="IPR036236">
    <property type="entry name" value="Znf_C2H2_sf"/>
</dbReference>
<evidence type="ECO:0000256" key="14">
    <source>
        <dbReference type="SAM" id="MobiDB-lite"/>
    </source>
</evidence>
<evidence type="ECO:0000313" key="16">
    <source>
        <dbReference type="EMBL" id="KAK6329184.1"/>
    </source>
</evidence>
<dbReference type="InterPro" id="IPR013087">
    <property type="entry name" value="Znf_C2H2_type"/>
</dbReference>
<keyword evidence="4" id="KW-0479">Metal-binding</keyword>
<keyword evidence="6 12" id="KW-0863">Zinc-finger</keyword>
<keyword evidence="17" id="KW-1185">Reference proteome</keyword>
<comment type="caution">
    <text evidence="16">The sequence shown here is derived from an EMBL/GenBank/DDBJ whole genome shotgun (WGS) entry which is preliminary data.</text>
</comment>
<evidence type="ECO:0000256" key="12">
    <source>
        <dbReference type="PROSITE-ProRule" id="PRU00042"/>
    </source>
</evidence>
<dbReference type="PANTHER" id="PTHR23226:SF416">
    <property type="entry name" value="FI01424P"/>
    <property type="match status" value="1"/>
</dbReference>
<dbReference type="GO" id="GO:0000981">
    <property type="term" value="F:DNA-binding transcription factor activity, RNA polymerase II-specific"/>
    <property type="evidence" value="ECO:0007669"/>
    <property type="project" value="TreeGrafter"/>
</dbReference>
<dbReference type="FunFam" id="3.30.160.60:FF:002343">
    <property type="entry name" value="Zinc finger protein 33A"/>
    <property type="match status" value="1"/>
</dbReference>
<dbReference type="GO" id="GO:0000978">
    <property type="term" value="F:RNA polymerase II cis-regulatory region sequence-specific DNA binding"/>
    <property type="evidence" value="ECO:0007669"/>
    <property type="project" value="TreeGrafter"/>
</dbReference>
<name>A0AAN8MDU9_9TELE</name>
<dbReference type="PROSITE" id="PS00028">
    <property type="entry name" value="ZINC_FINGER_C2H2_1"/>
    <property type="match status" value="3"/>
</dbReference>
<dbReference type="SUPFAM" id="SSF57667">
    <property type="entry name" value="beta-beta-alpha zinc fingers"/>
    <property type="match status" value="2"/>
</dbReference>
<evidence type="ECO:0000256" key="6">
    <source>
        <dbReference type="ARBA" id="ARBA00022771"/>
    </source>
</evidence>
<dbReference type="SMART" id="SM00355">
    <property type="entry name" value="ZnF_C2H2"/>
    <property type="match status" value="3"/>
</dbReference>
<feature type="domain" description="C2H2-type" evidence="15">
    <location>
        <begin position="357"/>
        <end position="384"/>
    </location>
</feature>
<comment type="subcellular location">
    <subcellularLocation>
        <location evidence="2">Nucleus</location>
    </subcellularLocation>
</comment>
<keyword evidence="11" id="KW-0539">Nucleus</keyword>
<dbReference type="Gene3D" id="3.30.420.10">
    <property type="entry name" value="Ribonuclease H-like superfamily/Ribonuclease H"/>
    <property type="match status" value="1"/>
</dbReference>
<evidence type="ECO:0000256" key="7">
    <source>
        <dbReference type="ARBA" id="ARBA00022833"/>
    </source>
</evidence>
<proteinExistence type="inferred from homology"/>
<gene>
    <name evidence="16" type="ORF">J4Q44_G00011620</name>
</gene>
<feature type="domain" description="C2H2-type" evidence="15">
    <location>
        <begin position="329"/>
        <end position="356"/>
    </location>
</feature>
<dbReference type="GO" id="GO:0008270">
    <property type="term" value="F:zinc ion binding"/>
    <property type="evidence" value="ECO:0007669"/>
    <property type="project" value="UniProtKB-KW"/>
</dbReference>
<keyword evidence="5" id="KW-0677">Repeat</keyword>
<evidence type="ECO:0000256" key="13">
    <source>
        <dbReference type="SAM" id="Coils"/>
    </source>
</evidence>
<feature type="region of interest" description="Disordered" evidence="14">
    <location>
        <begin position="130"/>
        <end position="150"/>
    </location>
</feature>
<evidence type="ECO:0000256" key="3">
    <source>
        <dbReference type="ARBA" id="ARBA00006991"/>
    </source>
</evidence>
<keyword evidence="9" id="KW-0238">DNA-binding</keyword>
<dbReference type="AlphaFoldDB" id="A0AAN8MDU9"/>
<evidence type="ECO:0000256" key="2">
    <source>
        <dbReference type="ARBA" id="ARBA00004123"/>
    </source>
</evidence>
<comment type="similarity">
    <text evidence="3">Belongs to the krueppel C2H2-type zinc-finger protein family.</text>
</comment>
<evidence type="ECO:0000259" key="15">
    <source>
        <dbReference type="PROSITE" id="PS50157"/>
    </source>
</evidence>
<reference evidence="16 17" key="1">
    <citation type="submission" date="2021-04" db="EMBL/GenBank/DDBJ databases">
        <authorList>
            <person name="De Guttry C."/>
            <person name="Zahm M."/>
            <person name="Klopp C."/>
            <person name="Cabau C."/>
            <person name="Louis A."/>
            <person name="Berthelot C."/>
            <person name="Parey E."/>
            <person name="Roest Crollius H."/>
            <person name="Montfort J."/>
            <person name="Robinson-Rechavi M."/>
            <person name="Bucao C."/>
            <person name="Bouchez O."/>
            <person name="Gislard M."/>
            <person name="Lluch J."/>
            <person name="Milhes M."/>
            <person name="Lampietro C."/>
            <person name="Lopez Roques C."/>
            <person name="Donnadieu C."/>
            <person name="Braasch I."/>
            <person name="Desvignes T."/>
            <person name="Postlethwait J."/>
            <person name="Bobe J."/>
            <person name="Wedekind C."/>
            <person name="Guiguen Y."/>
        </authorList>
    </citation>
    <scope>NUCLEOTIDE SEQUENCE [LARGE SCALE GENOMIC DNA]</scope>
    <source>
        <strain evidence="16">Cs_M1</strain>
        <tissue evidence="16">Blood</tissue>
    </source>
</reference>
<evidence type="ECO:0000256" key="9">
    <source>
        <dbReference type="ARBA" id="ARBA00023125"/>
    </source>
</evidence>
<keyword evidence="8" id="KW-0805">Transcription regulation</keyword>
<dbReference type="Pfam" id="PF00096">
    <property type="entry name" value="zf-C2H2"/>
    <property type="match status" value="3"/>
</dbReference>
<feature type="domain" description="C2H2-type" evidence="15">
    <location>
        <begin position="385"/>
        <end position="412"/>
    </location>
</feature>
<dbReference type="Gene3D" id="3.30.160.60">
    <property type="entry name" value="Classic Zinc Finger"/>
    <property type="match status" value="3"/>
</dbReference>
<keyword evidence="13" id="KW-0175">Coiled coil</keyword>
<dbReference type="InterPro" id="IPR036397">
    <property type="entry name" value="RNaseH_sf"/>
</dbReference>
<organism evidence="16 17">
    <name type="scientific">Coregonus suidteri</name>
    <dbReference type="NCBI Taxonomy" id="861788"/>
    <lineage>
        <taxon>Eukaryota</taxon>
        <taxon>Metazoa</taxon>
        <taxon>Chordata</taxon>
        <taxon>Craniata</taxon>
        <taxon>Vertebrata</taxon>
        <taxon>Euteleostomi</taxon>
        <taxon>Actinopterygii</taxon>
        <taxon>Neopterygii</taxon>
        <taxon>Teleostei</taxon>
        <taxon>Protacanthopterygii</taxon>
        <taxon>Salmoniformes</taxon>
        <taxon>Salmonidae</taxon>
        <taxon>Coregoninae</taxon>
        <taxon>Coregonus</taxon>
    </lineage>
</organism>
<evidence type="ECO:0000256" key="1">
    <source>
        <dbReference type="ARBA" id="ARBA00003767"/>
    </source>
</evidence>
<evidence type="ECO:0000256" key="5">
    <source>
        <dbReference type="ARBA" id="ARBA00022737"/>
    </source>
</evidence>
<evidence type="ECO:0000256" key="8">
    <source>
        <dbReference type="ARBA" id="ARBA00023015"/>
    </source>
</evidence>
<dbReference type="FunFam" id="3.30.160.60:FF:001498">
    <property type="entry name" value="Zinc finger protein 404"/>
    <property type="match status" value="1"/>
</dbReference>
<dbReference type="EMBL" id="JAGTTL010000001">
    <property type="protein sequence ID" value="KAK6329184.1"/>
    <property type="molecule type" value="Genomic_DNA"/>
</dbReference>
<dbReference type="Proteomes" id="UP001356427">
    <property type="component" value="Unassembled WGS sequence"/>
</dbReference>
<evidence type="ECO:0000313" key="17">
    <source>
        <dbReference type="Proteomes" id="UP001356427"/>
    </source>
</evidence>
<comment type="function">
    <text evidence="1">May be involved in transcriptional regulation.</text>
</comment>
<evidence type="ECO:0000256" key="11">
    <source>
        <dbReference type="ARBA" id="ARBA00023242"/>
    </source>
</evidence>
<protein>
    <recommendedName>
        <fullName evidence="15">C2H2-type domain-containing protein</fullName>
    </recommendedName>
</protein>
<evidence type="ECO:0000256" key="4">
    <source>
        <dbReference type="ARBA" id="ARBA00022723"/>
    </source>
</evidence>
<dbReference type="GO" id="GO:0005634">
    <property type="term" value="C:nucleus"/>
    <property type="evidence" value="ECO:0007669"/>
    <property type="project" value="UniProtKB-SubCell"/>
</dbReference>
<dbReference type="FunFam" id="3.30.160.60:FF:000966">
    <property type="entry name" value="ZFP90 zinc finger protein"/>
    <property type="match status" value="1"/>
</dbReference>
<keyword evidence="10" id="KW-0804">Transcription</keyword>
<sequence>MGRGWVFQHDNDPKHTARATKEWLRKKHLKSADNSVNKERDKRPQKRMSKIERLNARVAKLLTVAVHEVLEVVKETVSEYQEKTARTQRENESLRRRLQEMQDKMKRENTAAKLATFPATGGCGRAAIEKPSEQGWSPSLRQDSPEPTQVDEKPALTFEQTVRLRQEEEEYNALELDQTADYETECNFTLTLPGHHERVAQQSDEAVSVHVPQGLKKDSHSDLNSASQGNTQLGINLTVIKTEPEPTECSAPEPLTIPETFDCVDLSCNSTRYDPTTSAHKSHVSTGPYNELVFVHSSHNSVGRRFGFGKNSRDGRKHHRQHFRRDEPHSCFVCGKTFSRVGNLRIHQRCHTGEKPYCCLQCGRCFSQAGDLKKHKRVHTGEKPYYCGQCGKSFSRGENLKRHQKIHIGETLHLQQAWRDQQSN</sequence>
<evidence type="ECO:0000256" key="10">
    <source>
        <dbReference type="ARBA" id="ARBA00023163"/>
    </source>
</evidence>
<feature type="compositionally biased region" description="Polar residues" evidence="14">
    <location>
        <begin position="134"/>
        <end position="147"/>
    </location>
</feature>
<feature type="coiled-coil region" evidence="13">
    <location>
        <begin position="70"/>
        <end position="111"/>
    </location>
</feature>
<dbReference type="PROSITE" id="PS50157">
    <property type="entry name" value="ZINC_FINGER_C2H2_2"/>
    <property type="match status" value="3"/>
</dbReference>
<feature type="compositionally biased region" description="Basic and acidic residues" evidence="14">
    <location>
        <begin position="9"/>
        <end position="23"/>
    </location>
</feature>
<accession>A0AAN8MDU9</accession>
<feature type="region of interest" description="Disordered" evidence="14">
    <location>
        <begin position="1"/>
        <end position="48"/>
    </location>
</feature>
<keyword evidence="7" id="KW-0862">Zinc</keyword>
<dbReference type="PANTHER" id="PTHR23226">
    <property type="entry name" value="ZINC FINGER AND SCAN DOMAIN-CONTAINING"/>
    <property type="match status" value="1"/>
</dbReference>